<dbReference type="EMBL" id="JBEZFP010000221">
    <property type="protein sequence ID" value="MEU8139976.1"/>
    <property type="molecule type" value="Genomic_DNA"/>
</dbReference>
<sequence length="68" mass="7721">MVWQTGPRSLWDEVEAAHAWWVGLAKPAVYDFGLTVTVANDRTVHHAPWHENLDRPVPTAHRDHDGQA</sequence>
<reference evidence="2 3" key="1">
    <citation type="submission" date="2024-06" db="EMBL/GenBank/DDBJ databases">
        <title>The Natural Products Discovery Center: Release of the First 8490 Sequenced Strains for Exploring Actinobacteria Biosynthetic Diversity.</title>
        <authorList>
            <person name="Kalkreuter E."/>
            <person name="Kautsar S.A."/>
            <person name="Yang D."/>
            <person name="Bader C.D."/>
            <person name="Teijaro C.N."/>
            <person name="Fluegel L."/>
            <person name="Davis C.M."/>
            <person name="Simpson J.R."/>
            <person name="Lauterbach L."/>
            <person name="Steele A.D."/>
            <person name="Gui C."/>
            <person name="Meng S."/>
            <person name="Li G."/>
            <person name="Viehrig K."/>
            <person name="Ye F."/>
            <person name="Su P."/>
            <person name="Kiefer A.F."/>
            <person name="Nichols A."/>
            <person name="Cepeda A.J."/>
            <person name="Yan W."/>
            <person name="Fan B."/>
            <person name="Jiang Y."/>
            <person name="Adhikari A."/>
            <person name="Zheng C.-J."/>
            <person name="Schuster L."/>
            <person name="Cowan T.M."/>
            <person name="Smanski M.J."/>
            <person name="Chevrette M.G."/>
            <person name="De Carvalho L.P.S."/>
            <person name="Shen B."/>
        </authorList>
    </citation>
    <scope>NUCLEOTIDE SEQUENCE [LARGE SCALE GENOMIC DNA]</scope>
    <source>
        <strain evidence="2 3">NPDC048946</strain>
    </source>
</reference>
<gene>
    <name evidence="2" type="ORF">AB0C36_41585</name>
</gene>
<evidence type="ECO:0000256" key="1">
    <source>
        <dbReference type="SAM" id="MobiDB-lite"/>
    </source>
</evidence>
<comment type="caution">
    <text evidence="2">The sequence shown here is derived from an EMBL/GenBank/DDBJ whole genome shotgun (WGS) entry which is preliminary data.</text>
</comment>
<organism evidence="2 3">
    <name type="scientific">Streptodolium elevatio</name>
    <dbReference type="NCBI Taxonomy" id="3157996"/>
    <lineage>
        <taxon>Bacteria</taxon>
        <taxon>Bacillati</taxon>
        <taxon>Actinomycetota</taxon>
        <taxon>Actinomycetes</taxon>
        <taxon>Kitasatosporales</taxon>
        <taxon>Streptomycetaceae</taxon>
        <taxon>Streptodolium</taxon>
    </lineage>
</organism>
<evidence type="ECO:0000313" key="2">
    <source>
        <dbReference type="EMBL" id="MEU8139976.1"/>
    </source>
</evidence>
<accession>A0ABV3DW63</accession>
<protein>
    <submittedName>
        <fullName evidence="2">Uncharacterized protein</fullName>
    </submittedName>
</protein>
<name>A0ABV3DW63_9ACTN</name>
<feature type="region of interest" description="Disordered" evidence="1">
    <location>
        <begin position="49"/>
        <end position="68"/>
    </location>
</feature>
<dbReference type="RefSeq" id="WP_358364626.1">
    <property type="nucleotide sequence ID" value="NZ_JBEZFP010000221.1"/>
</dbReference>
<proteinExistence type="predicted"/>
<dbReference type="Proteomes" id="UP001551482">
    <property type="component" value="Unassembled WGS sequence"/>
</dbReference>
<evidence type="ECO:0000313" key="3">
    <source>
        <dbReference type="Proteomes" id="UP001551482"/>
    </source>
</evidence>
<keyword evidence="3" id="KW-1185">Reference proteome</keyword>